<dbReference type="EMBL" id="QICC01000029">
    <property type="protein sequence ID" value="RNM41697.1"/>
    <property type="molecule type" value="Genomic_DNA"/>
</dbReference>
<dbReference type="InterPro" id="IPR011733">
    <property type="entry name" value="CHP02185_IM"/>
</dbReference>
<evidence type="ECO:0000313" key="4">
    <source>
        <dbReference type="Proteomes" id="UP000253817"/>
    </source>
</evidence>
<dbReference type="AlphaFoldDB" id="A0A3N0IXL1"/>
<dbReference type="NCBIfam" id="TIGR02185">
    <property type="entry name" value="Trep_Strep"/>
    <property type="match status" value="1"/>
</dbReference>
<organism evidence="3 5">
    <name type="scientific">Eggerthella sinensis</name>
    <dbReference type="NCBI Taxonomy" id="242230"/>
    <lineage>
        <taxon>Bacteria</taxon>
        <taxon>Bacillati</taxon>
        <taxon>Actinomycetota</taxon>
        <taxon>Coriobacteriia</taxon>
        <taxon>Eggerthellales</taxon>
        <taxon>Eggerthellaceae</taxon>
        <taxon>Eggerthella</taxon>
    </lineage>
</organism>
<keyword evidence="1" id="KW-0812">Transmembrane</keyword>
<dbReference type="Pfam" id="PF09605">
    <property type="entry name" value="Trep_Strep"/>
    <property type="match status" value="1"/>
</dbReference>
<accession>A0A3N0IXL1</accession>
<reference evidence="3" key="3">
    <citation type="journal article" date="2019" name="Microbiol. Resour. Announc.">
        <title>Draft Genome Sequences of Type Strains of Gordonibacter faecihominis, Paraeggerthella hongkongensis, Parvibacter caecicola,Slackia equolifaciens, Slackia faecicanis, and Slackia isoflavoniconvertens.</title>
        <authorList>
            <person name="Danylec N."/>
            <person name="Stoll D.A."/>
            <person name="Dotsch A."/>
            <person name="Huch M."/>
        </authorList>
    </citation>
    <scope>NUCLEOTIDE SEQUENCE</scope>
    <source>
        <strain evidence="3">DSM 16107</strain>
    </source>
</reference>
<reference evidence="2 4" key="1">
    <citation type="journal article" date="2018" name="Elife">
        <title>Discovery and characterization of a prevalent human gut bacterial enzyme sufficient for the inactivation of a family of plant toxins.</title>
        <authorList>
            <person name="Koppel N."/>
            <person name="Bisanz J.E."/>
            <person name="Pandelia M.E."/>
            <person name="Turnbaugh P.J."/>
            <person name="Balskus E.P."/>
        </authorList>
    </citation>
    <scope>NUCLEOTIDE SEQUENCE [LARGE SCALE GENOMIC DNA]</scope>
    <source>
        <strain evidence="2 4">DSM 16107</strain>
    </source>
</reference>
<feature type="transmembrane region" description="Helical" evidence="1">
    <location>
        <begin position="54"/>
        <end position="72"/>
    </location>
</feature>
<proteinExistence type="predicted"/>
<feature type="transmembrane region" description="Helical" evidence="1">
    <location>
        <begin position="25"/>
        <end position="42"/>
    </location>
</feature>
<feature type="transmembrane region" description="Helical" evidence="1">
    <location>
        <begin position="181"/>
        <end position="204"/>
    </location>
</feature>
<comment type="caution">
    <text evidence="3">The sequence shown here is derived from an EMBL/GenBank/DDBJ whole genome shotgun (WGS) entry which is preliminary data.</text>
</comment>
<evidence type="ECO:0000313" key="3">
    <source>
        <dbReference type="EMBL" id="RNM41697.1"/>
    </source>
</evidence>
<dbReference type="Proteomes" id="UP000270112">
    <property type="component" value="Unassembled WGS sequence"/>
</dbReference>
<evidence type="ECO:0000256" key="1">
    <source>
        <dbReference type="SAM" id="Phobius"/>
    </source>
</evidence>
<dbReference type="EMBL" id="PPTT01000023">
    <property type="protein sequence ID" value="RDB67620.1"/>
    <property type="molecule type" value="Genomic_DNA"/>
</dbReference>
<feature type="transmembrane region" description="Helical" evidence="1">
    <location>
        <begin position="84"/>
        <end position="113"/>
    </location>
</feature>
<evidence type="ECO:0000313" key="5">
    <source>
        <dbReference type="Proteomes" id="UP000270112"/>
    </source>
</evidence>
<sequence>MASNAARAHGGGSAVASSRWTTRDVLTFVVFNLIIVMVTMVVKMAEDMILSPQNTFFVGSWLFPLVSTPFYLVMADRIGKRGVLAGSILVFGLLYTLMGGLYCAPVALVGAFVGELVMWGKGSYRSVKRATAGFFVYWATFACYGIFPYLLFRDAYMEQLGAYYSAADVAAMVAQYTELPWILLMLAMFAVGTAVGGVIGAKFLKKHVRKAKIA</sequence>
<feature type="transmembrane region" description="Helical" evidence="1">
    <location>
        <begin position="134"/>
        <end position="152"/>
    </location>
</feature>
<keyword evidence="4" id="KW-1185">Reference proteome</keyword>
<keyword evidence="1" id="KW-1133">Transmembrane helix</keyword>
<protein>
    <submittedName>
        <fullName evidence="3">Uncharacterized protein</fullName>
    </submittedName>
</protein>
<reference evidence="5" key="2">
    <citation type="submission" date="2018-05" db="EMBL/GenBank/DDBJ databases">
        <title>Genome Sequencing of selected type strains of the family Eggerthellaceae.</title>
        <authorList>
            <person name="Danylec N."/>
            <person name="Stoll D.A."/>
            <person name="Doetsch A."/>
            <person name="Huch M."/>
        </authorList>
    </citation>
    <scope>NUCLEOTIDE SEQUENCE [LARGE SCALE GENOMIC DNA]</scope>
    <source>
        <strain evidence="5">DSM 16107</strain>
    </source>
</reference>
<dbReference type="OrthoDB" id="9781459at2"/>
<gene>
    <name evidence="2" type="ORF">C1876_12555</name>
    <name evidence="3" type="ORF">DMP09_08480</name>
</gene>
<dbReference type="Proteomes" id="UP000253817">
    <property type="component" value="Unassembled WGS sequence"/>
</dbReference>
<name>A0A3N0IXL1_9ACTN</name>
<evidence type="ECO:0000313" key="2">
    <source>
        <dbReference type="EMBL" id="RDB67620.1"/>
    </source>
</evidence>
<dbReference type="RefSeq" id="WP_114547062.1">
    <property type="nucleotide sequence ID" value="NZ_PPTT01000023.1"/>
</dbReference>
<keyword evidence="1" id="KW-0472">Membrane</keyword>